<protein>
    <submittedName>
        <fullName evidence="2">Uncharacterized protein</fullName>
    </submittedName>
</protein>
<name>A0AC34FMR6_9BILA</name>
<evidence type="ECO:0000313" key="1">
    <source>
        <dbReference type="Proteomes" id="UP000887579"/>
    </source>
</evidence>
<dbReference type="WBParaSite" id="ES5_v2.g18574.t1">
    <property type="protein sequence ID" value="ES5_v2.g18574.t1"/>
    <property type="gene ID" value="ES5_v2.g18574"/>
</dbReference>
<evidence type="ECO:0000313" key="2">
    <source>
        <dbReference type="WBParaSite" id="ES5_v2.g18574.t1"/>
    </source>
</evidence>
<dbReference type="Proteomes" id="UP000887579">
    <property type="component" value="Unplaced"/>
</dbReference>
<accession>A0AC34FMR6</accession>
<sequence>MADNACPNTTAFISAGGLSKNPIYQNVSAPVNKLRTSYGNGANTPATDPNCNLAGSSNIFGRLVDGVEKENVCTTQAKTKHISGTFIHIEQDTKERDDWNGWIKAIKEAFNLKFKGKSF</sequence>
<organism evidence="1 2">
    <name type="scientific">Panagrolaimus sp. ES5</name>
    <dbReference type="NCBI Taxonomy" id="591445"/>
    <lineage>
        <taxon>Eukaryota</taxon>
        <taxon>Metazoa</taxon>
        <taxon>Ecdysozoa</taxon>
        <taxon>Nematoda</taxon>
        <taxon>Chromadorea</taxon>
        <taxon>Rhabditida</taxon>
        <taxon>Tylenchina</taxon>
        <taxon>Panagrolaimomorpha</taxon>
        <taxon>Panagrolaimoidea</taxon>
        <taxon>Panagrolaimidae</taxon>
        <taxon>Panagrolaimus</taxon>
    </lineage>
</organism>
<proteinExistence type="predicted"/>
<reference evidence="2" key="1">
    <citation type="submission" date="2022-11" db="UniProtKB">
        <authorList>
            <consortium name="WormBaseParasite"/>
        </authorList>
    </citation>
    <scope>IDENTIFICATION</scope>
</reference>